<dbReference type="Proteomes" id="UP001151699">
    <property type="component" value="Unassembled WGS sequence"/>
</dbReference>
<feature type="non-terminal residue" evidence="1">
    <location>
        <position position="1"/>
    </location>
</feature>
<dbReference type="OrthoDB" id="10257471at2759"/>
<proteinExistence type="predicted"/>
<sequence length="289" mass="32898">IPTIGVEFSDYQRILKHFGRKITSSSFSTYKFRPSLSKKQHIDFFDPISSEDVQAVLVSCKNLVGLKFWWYDGPFVFANYLMPHLKEFETDVNHLTDFNKIDAFFKNHTQLTVLCTRFHNNRQAHYAVDLSFLSHLPNLKILVLTLDGSNVRGTASLSHLNHLRKFSVGGSYDKETDLQILESLGSVESLVTLELTMPDVSHVLRGIERFKNLRKLRIFGDGVVDILILAQLRSNCTDLHVSCKMLAEPNSLVDVVRNLKKLKKIELHCQVALSETLCEDLAKVCSSQD</sequence>
<protein>
    <submittedName>
        <fullName evidence="1">Uncharacterized protein</fullName>
    </submittedName>
</protein>
<gene>
    <name evidence="1" type="ORF">Bhyg_17987</name>
</gene>
<reference evidence="1" key="1">
    <citation type="submission" date="2022-07" db="EMBL/GenBank/DDBJ databases">
        <authorList>
            <person name="Trinca V."/>
            <person name="Uliana J.V.C."/>
            <person name="Torres T.T."/>
            <person name="Ward R.J."/>
            <person name="Monesi N."/>
        </authorList>
    </citation>
    <scope>NUCLEOTIDE SEQUENCE</scope>
    <source>
        <strain evidence="1">HSMRA1968</strain>
        <tissue evidence="1">Whole embryos</tissue>
    </source>
</reference>
<name>A0A9Q0RTT5_9DIPT</name>
<dbReference type="EMBL" id="WJQU01005423">
    <property type="protein sequence ID" value="KAJ6608884.1"/>
    <property type="molecule type" value="Genomic_DNA"/>
</dbReference>
<evidence type="ECO:0000313" key="1">
    <source>
        <dbReference type="EMBL" id="KAJ6608884.1"/>
    </source>
</evidence>
<organism evidence="1 2">
    <name type="scientific">Pseudolycoriella hygida</name>
    <dbReference type="NCBI Taxonomy" id="35572"/>
    <lineage>
        <taxon>Eukaryota</taxon>
        <taxon>Metazoa</taxon>
        <taxon>Ecdysozoa</taxon>
        <taxon>Arthropoda</taxon>
        <taxon>Hexapoda</taxon>
        <taxon>Insecta</taxon>
        <taxon>Pterygota</taxon>
        <taxon>Neoptera</taxon>
        <taxon>Endopterygota</taxon>
        <taxon>Diptera</taxon>
        <taxon>Nematocera</taxon>
        <taxon>Sciaroidea</taxon>
        <taxon>Sciaridae</taxon>
        <taxon>Pseudolycoriella</taxon>
    </lineage>
</organism>
<dbReference type="Gene3D" id="3.80.10.10">
    <property type="entry name" value="Ribonuclease Inhibitor"/>
    <property type="match status" value="1"/>
</dbReference>
<accession>A0A9Q0RTT5</accession>
<comment type="caution">
    <text evidence="1">The sequence shown here is derived from an EMBL/GenBank/DDBJ whole genome shotgun (WGS) entry which is preliminary data.</text>
</comment>
<dbReference type="InterPro" id="IPR032675">
    <property type="entry name" value="LRR_dom_sf"/>
</dbReference>
<dbReference type="AlphaFoldDB" id="A0A9Q0RTT5"/>
<dbReference type="SUPFAM" id="SSF52047">
    <property type="entry name" value="RNI-like"/>
    <property type="match status" value="1"/>
</dbReference>
<evidence type="ECO:0000313" key="2">
    <source>
        <dbReference type="Proteomes" id="UP001151699"/>
    </source>
</evidence>
<keyword evidence="2" id="KW-1185">Reference proteome</keyword>
<feature type="non-terminal residue" evidence="1">
    <location>
        <position position="289"/>
    </location>
</feature>